<dbReference type="InterPro" id="IPR039691">
    <property type="entry name" value="ZC3H7A/B"/>
</dbReference>
<feature type="region of interest" description="Disordered" evidence="5">
    <location>
        <begin position="196"/>
        <end position="232"/>
    </location>
</feature>
<dbReference type="PANTHER" id="PTHR14928:SF6">
    <property type="entry name" value="ZINC FINGER CCCH DOMAIN-CONTAINING PROTEIN 7B"/>
    <property type="match status" value="1"/>
</dbReference>
<dbReference type="GO" id="GO:0035198">
    <property type="term" value="F:miRNA binding"/>
    <property type="evidence" value="ECO:0007669"/>
    <property type="project" value="InterPro"/>
</dbReference>
<dbReference type="SMART" id="SM00028">
    <property type="entry name" value="TPR"/>
    <property type="match status" value="2"/>
</dbReference>
<dbReference type="Gene3D" id="1.25.40.10">
    <property type="entry name" value="Tetratricopeptide repeat domain"/>
    <property type="match status" value="1"/>
</dbReference>
<feature type="compositionally biased region" description="Polar residues" evidence="5">
    <location>
        <begin position="324"/>
        <end position="334"/>
    </location>
</feature>
<feature type="zinc finger region" description="C3H1-type" evidence="4">
    <location>
        <begin position="607"/>
        <end position="629"/>
    </location>
</feature>
<evidence type="ECO:0000256" key="4">
    <source>
        <dbReference type="PROSITE-ProRule" id="PRU00723"/>
    </source>
</evidence>
<evidence type="ECO:0000256" key="2">
    <source>
        <dbReference type="ARBA" id="ARBA00022771"/>
    </source>
</evidence>
<dbReference type="InterPro" id="IPR011990">
    <property type="entry name" value="TPR-like_helical_dom_sf"/>
</dbReference>
<protein>
    <submittedName>
        <fullName evidence="7">Zinc finger CCCH-type containing 7Bb</fullName>
    </submittedName>
</protein>
<evidence type="ECO:0000256" key="1">
    <source>
        <dbReference type="ARBA" id="ARBA00022723"/>
    </source>
</evidence>
<keyword evidence="3 4" id="KW-0862">Zinc</keyword>
<dbReference type="PANTHER" id="PTHR14928">
    <property type="entry name" value="MICRO-RNA BINDING ZINC FINGER CCCH DOMAIN-CONTAINING PROTEIN 7"/>
    <property type="match status" value="1"/>
</dbReference>
<feature type="region of interest" description="Disordered" evidence="5">
    <location>
        <begin position="662"/>
        <end position="692"/>
    </location>
</feature>
<dbReference type="SUPFAM" id="SSF90229">
    <property type="entry name" value="CCCH zinc finger"/>
    <property type="match status" value="1"/>
</dbReference>
<feature type="compositionally biased region" description="Polar residues" evidence="5">
    <location>
        <begin position="153"/>
        <end position="178"/>
    </location>
</feature>
<dbReference type="AlphaFoldDB" id="A0A8C2KP79"/>
<dbReference type="Proteomes" id="UP000694701">
    <property type="component" value="Unplaced"/>
</dbReference>
<dbReference type="GO" id="GO:0008270">
    <property type="term" value="F:zinc ion binding"/>
    <property type="evidence" value="ECO:0007669"/>
    <property type="project" value="UniProtKB-KW"/>
</dbReference>
<evidence type="ECO:0000259" key="6">
    <source>
        <dbReference type="PROSITE" id="PS50103"/>
    </source>
</evidence>
<evidence type="ECO:0000256" key="3">
    <source>
        <dbReference type="ARBA" id="ARBA00022833"/>
    </source>
</evidence>
<organism evidence="7 8">
    <name type="scientific">Cyprinus carpio</name>
    <name type="common">Common carp</name>
    <dbReference type="NCBI Taxonomy" id="7962"/>
    <lineage>
        <taxon>Eukaryota</taxon>
        <taxon>Metazoa</taxon>
        <taxon>Chordata</taxon>
        <taxon>Craniata</taxon>
        <taxon>Vertebrata</taxon>
        <taxon>Euteleostomi</taxon>
        <taxon>Actinopterygii</taxon>
        <taxon>Neopterygii</taxon>
        <taxon>Teleostei</taxon>
        <taxon>Ostariophysi</taxon>
        <taxon>Cypriniformes</taxon>
        <taxon>Cyprinidae</taxon>
        <taxon>Cyprininae</taxon>
        <taxon>Cyprinus</taxon>
    </lineage>
</organism>
<accession>A0A8C2KP79</accession>
<feature type="region of interest" description="Disordered" evidence="5">
    <location>
        <begin position="150"/>
        <end position="181"/>
    </location>
</feature>
<feature type="compositionally biased region" description="Low complexity" evidence="5">
    <location>
        <begin position="675"/>
        <end position="685"/>
    </location>
</feature>
<evidence type="ECO:0000256" key="5">
    <source>
        <dbReference type="SAM" id="MobiDB-lite"/>
    </source>
</evidence>
<dbReference type="InterPro" id="IPR000571">
    <property type="entry name" value="Znf_CCCH"/>
</dbReference>
<name>A0A8C2KP79_CYPCA</name>
<dbReference type="PROSITE" id="PS50103">
    <property type="entry name" value="ZF_C3H1"/>
    <property type="match status" value="2"/>
</dbReference>
<proteinExistence type="predicted"/>
<feature type="domain" description="C3H1-type" evidence="6">
    <location>
        <begin position="777"/>
        <end position="805"/>
    </location>
</feature>
<sequence>MDLERQKRKEEIQKALGFIQSSLPFPEPEGYEAFLTQLVCNLLDEGNTVYRDGEWRQAAVHYSEGVNVARYAQSEALVIPPELLESLYVNRAAAHYSLGEYERGVQDCDSALCVSEGSRRALYRKALCLRELGRLREAYECGTGCLLTAPHLDSTTSPTDSNGETNPPTGETSSNGLESLNDIGSDLTSAQCIPAPLATPIPVSDDPQMPSLSPVVPQDMPESPSQEPSGRVPYSVPVSEHMDECVMNEDTSCLDTLLESIPKGAEVSVNSVQGAIPTNLPNTAVGLRPPYSPGLPASSAQLATQYLNSAVSPLPPLESSSVLGQSEASSQTMDSLGSYSSGAGDAAGKGWSGSLITGGLDSLSEYTLPGGRISHSFIPSLRNHNASNAQNGPVGTNLSLLSRNPLAATHEFRQACNACYSRIGPRVMDYHYQPDAAHRCKRDVLLCRLRSSDDPTWKRVRPRPARNNFLGAFVLCKEVQERQECQYGENCTFAYCQEEIDVWTQERKGALSRELLFDPLGTNERRALSVTRLLQLHMGMFMFLCEECFDSKPRIISKRSKENLAVCSNLTARHPFDDNKCLVHVVRSANVRYSKVRPLHPLCQFDVCRHEVRYGCQREDSCSFAHSVIELKCWVLQQDTGITHEEMVQESKRHWHRLEQNAQRQKPMLGPHQPSGSSSNSSAVVSGGGDGGLGGGSTGGGGLVGCGRGRGLNLKMKFVCGQCWREGQVNEPDKSLKYCTAKARHSWTKERRVLLVKSFEKKKWVVVRPLPFSRTYPQQYDMCVHVMKQKKCHYIGNCSFAHSLEERDVWTYMKNNSLRDMQQMYEMWLSLTNQNRRADSNLMTPPPEEKQIAMPTDYSESMVGRRMSGGGGDL</sequence>
<keyword evidence="2 4" id="KW-0863">Zinc-finger</keyword>
<feature type="zinc finger region" description="C3H1-type" evidence="4">
    <location>
        <begin position="777"/>
        <end position="805"/>
    </location>
</feature>
<keyword evidence="1 4" id="KW-0479">Metal-binding</keyword>
<dbReference type="SUPFAM" id="SSF48452">
    <property type="entry name" value="TPR-like"/>
    <property type="match status" value="1"/>
</dbReference>
<feature type="domain" description="C3H1-type" evidence="6">
    <location>
        <begin position="607"/>
        <end position="629"/>
    </location>
</feature>
<dbReference type="GO" id="GO:0035196">
    <property type="term" value="P:miRNA processing"/>
    <property type="evidence" value="ECO:0007669"/>
    <property type="project" value="TreeGrafter"/>
</dbReference>
<evidence type="ECO:0000313" key="8">
    <source>
        <dbReference type="Proteomes" id="UP000694701"/>
    </source>
</evidence>
<feature type="region of interest" description="Disordered" evidence="5">
    <location>
        <begin position="318"/>
        <end position="339"/>
    </location>
</feature>
<evidence type="ECO:0000313" key="7">
    <source>
        <dbReference type="Ensembl" id="ENSCCRP00020111576.1"/>
    </source>
</evidence>
<dbReference type="InterPro" id="IPR036855">
    <property type="entry name" value="Znf_CCCH_sf"/>
</dbReference>
<reference evidence="7" key="1">
    <citation type="submission" date="2025-08" db="UniProtKB">
        <authorList>
            <consortium name="Ensembl"/>
        </authorList>
    </citation>
    <scope>IDENTIFICATION</scope>
</reference>
<dbReference type="Ensembl" id="ENSCCRT00020121818.1">
    <property type="protein sequence ID" value="ENSCCRP00020111576.1"/>
    <property type="gene ID" value="ENSCCRG00020050670.1"/>
</dbReference>
<dbReference type="InterPro" id="IPR019734">
    <property type="entry name" value="TPR_rpt"/>
</dbReference>